<organism evidence="1 2">
    <name type="scientific">Beta vulgaris subsp. vulgaris</name>
    <name type="common">Beet</name>
    <dbReference type="NCBI Taxonomy" id="3555"/>
    <lineage>
        <taxon>Eukaryota</taxon>
        <taxon>Viridiplantae</taxon>
        <taxon>Streptophyta</taxon>
        <taxon>Embryophyta</taxon>
        <taxon>Tracheophyta</taxon>
        <taxon>Spermatophyta</taxon>
        <taxon>Magnoliopsida</taxon>
        <taxon>eudicotyledons</taxon>
        <taxon>Gunneridae</taxon>
        <taxon>Pentapetalae</taxon>
        <taxon>Caryophyllales</taxon>
        <taxon>Chenopodiaceae</taxon>
        <taxon>Betoideae</taxon>
        <taxon>Beta</taxon>
    </lineage>
</organism>
<dbReference type="EMBL" id="KQ100428">
    <property type="protein sequence ID" value="KMS93648.1"/>
    <property type="molecule type" value="Genomic_DNA"/>
</dbReference>
<keyword evidence="2" id="KW-1185">Reference proteome</keyword>
<dbReference type="AlphaFoldDB" id="A0A0J8B156"/>
<dbReference type="Proteomes" id="UP000035740">
    <property type="component" value="Unassembled WGS sequence"/>
</dbReference>
<evidence type="ECO:0000313" key="1">
    <source>
        <dbReference type="EMBL" id="KMS93648.1"/>
    </source>
</evidence>
<gene>
    <name evidence="1" type="ORF">BVRB_029350</name>
</gene>
<accession>A0A0J8B156</accession>
<sequence length="117" mass="13166">ESRSRLSRTAMSIAARRRSMVVAVTSDRVPSLNNLRLACLDTAAELGRNDFDDRTAALVVAADFGRCRNAELGRGFMSGAIDRLCSDRFPVPIRRAYLYRIKFCIYKIAGLGYFRRV</sequence>
<name>A0A0J8B156_BETVV</name>
<evidence type="ECO:0000313" key="2">
    <source>
        <dbReference type="Proteomes" id="UP000035740"/>
    </source>
</evidence>
<feature type="non-terminal residue" evidence="1">
    <location>
        <position position="1"/>
    </location>
</feature>
<dbReference type="Gramene" id="KMS93648">
    <property type="protein sequence ID" value="KMS93648"/>
    <property type="gene ID" value="BVRB_029350"/>
</dbReference>
<proteinExistence type="predicted"/>
<protein>
    <submittedName>
        <fullName evidence="1">Uncharacterized protein</fullName>
    </submittedName>
</protein>
<reference evidence="1 2" key="1">
    <citation type="journal article" date="2014" name="Nature">
        <title>The genome of the recently domesticated crop plant sugar beet (Beta vulgaris).</title>
        <authorList>
            <person name="Dohm J.C."/>
            <person name="Minoche A.E."/>
            <person name="Holtgrawe D."/>
            <person name="Capella-Gutierrez S."/>
            <person name="Zakrzewski F."/>
            <person name="Tafer H."/>
            <person name="Rupp O."/>
            <person name="Sorensen T.R."/>
            <person name="Stracke R."/>
            <person name="Reinhardt R."/>
            <person name="Goesmann A."/>
            <person name="Kraft T."/>
            <person name="Schulz B."/>
            <person name="Stadler P.F."/>
            <person name="Schmidt T."/>
            <person name="Gabaldon T."/>
            <person name="Lehrach H."/>
            <person name="Weisshaar B."/>
            <person name="Himmelbauer H."/>
        </authorList>
    </citation>
    <scope>NUCLEOTIDE SEQUENCE [LARGE SCALE GENOMIC DNA]</scope>
    <source>
        <tissue evidence="1">Taproot</tissue>
    </source>
</reference>